<reference evidence="1" key="2">
    <citation type="submission" date="2025-03" db="EMBL/GenBank/DDBJ databases">
        <authorList>
            <consortium name="ELIXIR-Norway"/>
            <consortium name="Elixir Norway"/>
        </authorList>
    </citation>
    <scope>NUCLEOTIDE SEQUENCE</scope>
</reference>
<evidence type="ECO:0000313" key="2">
    <source>
        <dbReference type="Proteomes" id="UP001162501"/>
    </source>
</evidence>
<dbReference type="Proteomes" id="UP001162501">
    <property type="component" value="Chromosome 7"/>
</dbReference>
<reference evidence="1" key="1">
    <citation type="submission" date="2023-05" db="EMBL/GenBank/DDBJ databases">
        <authorList>
            <consortium name="ELIXIR-Norway"/>
        </authorList>
    </citation>
    <scope>NUCLEOTIDE SEQUENCE</scope>
</reference>
<organism evidence="1 2">
    <name type="scientific">Rangifer tarandus platyrhynchus</name>
    <name type="common">Svalbard reindeer</name>
    <dbReference type="NCBI Taxonomy" id="3082113"/>
    <lineage>
        <taxon>Eukaryota</taxon>
        <taxon>Metazoa</taxon>
        <taxon>Chordata</taxon>
        <taxon>Craniata</taxon>
        <taxon>Vertebrata</taxon>
        <taxon>Euteleostomi</taxon>
        <taxon>Mammalia</taxon>
        <taxon>Eutheria</taxon>
        <taxon>Laurasiatheria</taxon>
        <taxon>Artiodactyla</taxon>
        <taxon>Ruminantia</taxon>
        <taxon>Pecora</taxon>
        <taxon>Cervidae</taxon>
        <taxon>Odocoileinae</taxon>
        <taxon>Rangifer</taxon>
    </lineage>
</organism>
<name>A0AC60A4G0_RANTA</name>
<sequence length="92" mass="9984">MSSCSVVTARVRQRRVMPLRKDLAVFLLRRPLPPLCQLLPLLLLGIPPAHLGPPPPDPLHMLSSCCRASPIISFQSQFELSLAPGSKLPPAA</sequence>
<accession>A0AC60A4G0</accession>
<protein>
    <submittedName>
        <fullName evidence="1">Uncharacterized protein</fullName>
    </submittedName>
</protein>
<evidence type="ECO:0000313" key="1">
    <source>
        <dbReference type="EMBL" id="CAN0555202.1"/>
    </source>
</evidence>
<gene>
    <name evidence="1" type="ORF">MRATA1EN22A_LOCUS26794</name>
</gene>
<proteinExistence type="predicted"/>
<dbReference type="EMBL" id="OX596091">
    <property type="protein sequence ID" value="CAN0555202.1"/>
    <property type="molecule type" value="Genomic_DNA"/>
</dbReference>